<dbReference type="Gene3D" id="3.30.70.100">
    <property type="match status" value="1"/>
</dbReference>
<accession>A0A2Z5G127</accession>
<dbReference type="RefSeq" id="WP_114207560.1">
    <property type="nucleotide sequence ID" value="NZ_CP030840.1"/>
</dbReference>
<evidence type="ECO:0000313" key="2">
    <source>
        <dbReference type="Proteomes" id="UP000253606"/>
    </source>
</evidence>
<organism evidence="1 2">
    <name type="scientific">Acidisarcina polymorpha</name>
    <dbReference type="NCBI Taxonomy" id="2211140"/>
    <lineage>
        <taxon>Bacteria</taxon>
        <taxon>Pseudomonadati</taxon>
        <taxon>Acidobacteriota</taxon>
        <taxon>Terriglobia</taxon>
        <taxon>Terriglobales</taxon>
        <taxon>Acidobacteriaceae</taxon>
        <taxon>Acidisarcina</taxon>
    </lineage>
</organism>
<dbReference type="KEGG" id="abas:ACPOL_3013"/>
<dbReference type="Proteomes" id="UP000253606">
    <property type="component" value="Chromosome"/>
</dbReference>
<evidence type="ECO:0000313" key="1">
    <source>
        <dbReference type="EMBL" id="AXC12315.1"/>
    </source>
</evidence>
<dbReference type="InterPro" id="IPR011008">
    <property type="entry name" value="Dimeric_a/b-barrel"/>
</dbReference>
<protein>
    <submittedName>
        <fullName evidence="1">Uncharacterized protein</fullName>
    </submittedName>
</protein>
<proteinExistence type="predicted"/>
<sequence length="106" mass="11599">MPTIEANSGIITQINVFTVKPENQQALVDHLIGAASVAQQIPGWKSISIHKSIDGKSVVNYAQAESLEAQERIFKELLEKGVIEKGHQFGEAHPGLYEAVYTLDNV</sequence>
<gene>
    <name evidence="1" type="ORF">ACPOL_3013</name>
</gene>
<dbReference type="OrthoDB" id="1494517at2"/>
<dbReference type="EMBL" id="CP030840">
    <property type="protein sequence ID" value="AXC12315.1"/>
    <property type="molecule type" value="Genomic_DNA"/>
</dbReference>
<dbReference type="AlphaFoldDB" id="A0A2Z5G127"/>
<name>A0A2Z5G127_9BACT</name>
<keyword evidence="2" id="KW-1185">Reference proteome</keyword>
<dbReference type="SUPFAM" id="SSF54909">
    <property type="entry name" value="Dimeric alpha+beta barrel"/>
    <property type="match status" value="1"/>
</dbReference>
<reference evidence="1 2" key="1">
    <citation type="journal article" date="2018" name="Front. Microbiol.">
        <title>Hydrolytic Capabilities as a Key to Environmental Success: Chitinolytic and Cellulolytic Acidobacteria From Acidic Sub-arctic Soils and Boreal Peatlands.</title>
        <authorList>
            <person name="Belova S.E."/>
            <person name="Ravin N.V."/>
            <person name="Pankratov T.A."/>
            <person name="Rakitin A.L."/>
            <person name="Ivanova A.A."/>
            <person name="Beletsky A.V."/>
            <person name="Mardanov A.V."/>
            <person name="Sinninghe Damste J.S."/>
            <person name="Dedysh S.N."/>
        </authorList>
    </citation>
    <scope>NUCLEOTIDE SEQUENCE [LARGE SCALE GENOMIC DNA]</scope>
    <source>
        <strain evidence="1 2">SBC82</strain>
    </source>
</reference>